<reference evidence="6 7" key="1">
    <citation type="journal article" date="2021" name="ISME Commun">
        <title>Automated analysis of genomic sequences facilitates high-throughput and comprehensive description of bacteria.</title>
        <authorList>
            <person name="Hitch T.C.A."/>
        </authorList>
    </citation>
    <scope>NUCLEOTIDE SEQUENCE [LARGE SCALE GENOMIC DNA]</scope>
    <source>
        <strain evidence="6 7">Sanger_03</strain>
    </source>
</reference>
<organism evidence="6 7">
    <name type="scientific">Dorea acetigenes</name>
    <dbReference type="NCBI Taxonomy" id="2981787"/>
    <lineage>
        <taxon>Bacteria</taxon>
        <taxon>Bacillati</taxon>
        <taxon>Bacillota</taxon>
        <taxon>Clostridia</taxon>
        <taxon>Lachnospirales</taxon>
        <taxon>Lachnospiraceae</taxon>
        <taxon>Dorea</taxon>
    </lineage>
</organism>
<evidence type="ECO:0000256" key="3">
    <source>
        <dbReference type="ARBA" id="ARBA00022676"/>
    </source>
</evidence>
<evidence type="ECO:0000256" key="1">
    <source>
        <dbReference type="ARBA" id="ARBA00004776"/>
    </source>
</evidence>
<comment type="similarity">
    <text evidence="2">Belongs to the glycosyltransferase 2 family.</text>
</comment>
<dbReference type="Pfam" id="PF00535">
    <property type="entry name" value="Glycos_transf_2"/>
    <property type="match status" value="1"/>
</dbReference>
<gene>
    <name evidence="6" type="ORF">OCV99_05080</name>
</gene>
<dbReference type="InterPro" id="IPR001173">
    <property type="entry name" value="Glyco_trans_2-like"/>
</dbReference>
<dbReference type="EMBL" id="JAOQJU010000003">
    <property type="protein sequence ID" value="MCU6685941.1"/>
    <property type="molecule type" value="Genomic_DNA"/>
</dbReference>
<evidence type="ECO:0000313" key="6">
    <source>
        <dbReference type="EMBL" id="MCU6685941.1"/>
    </source>
</evidence>
<protein>
    <submittedName>
        <fullName evidence="6">Glycosyltransferase family 2 protein</fullName>
    </submittedName>
</protein>
<proteinExistence type="inferred from homology"/>
<name>A0ABT2RKW9_9FIRM</name>
<keyword evidence="3" id="KW-0328">Glycosyltransferase</keyword>
<keyword evidence="7" id="KW-1185">Reference proteome</keyword>
<dbReference type="InterPro" id="IPR029044">
    <property type="entry name" value="Nucleotide-diphossugar_trans"/>
</dbReference>
<keyword evidence="4" id="KW-0808">Transferase</keyword>
<dbReference type="PANTHER" id="PTHR43179">
    <property type="entry name" value="RHAMNOSYLTRANSFERASE WBBL"/>
    <property type="match status" value="1"/>
</dbReference>
<dbReference type="PANTHER" id="PTHR43179:SF12">
    <property type="entry name" value="GALACTOFURANOSYLTRANSFERASE GLFT2"/>
    <property type="match status" value="1"/>
</dbReference>
<evidence type="ECO:0000313" key="7">
    <source>
        <dbReference type="Proteomes" id="UP001652431"/>
    </source>
</evidence>
<comment type="caution">
    <text evidence="6">The sequence shown here is derived from an EMBL/GenBank/DDBJ whole genome shotgun (WGS) entry which is preliminary data.</text>
</comment>
<evidence type="ECO:0000259" key="5">
    <source>
        <dbReference type="Pfam" id="PF00535"/>
    </source>
</evidence>
<comment type="pathway">
    <text evidence="1">Cell wall biogenesis; cell wall polysaccharide biosynthesis.</text>
</comment>
<dbReference type="CDD" id="cd04185">
    <property type="entry name" value="GT_2_like_b"/>
    <property type="match status" value="1"/>
</dbReference>
<evidence type="ECO:0000256" key="4">
    <source>
        <dbReference type="ARBA" id="ARBA00022679"/>
    </source>
</evidence>
<evidence type="ECO:0000256" key="2">
    <source>
        <dbReference type="ARBA" id="ARBA00006739"/>
    </source>
</evidence>
<dbReference type="SUPFAM" id="SSF53448">
    <property type="entry name" value="Nucleotide-diphospho-sugar transferases"/>
    <property type="match status" value="1"/>
</dbReference>
<dbReference type="Proteomes" id="UP001652431">
    <property type="component" value="Unassembled WGS sequence"/>
</dbReference>
<feature type="domain" description="Glycosyltransferase 2-like" evidence="5">
    <location>
        <begin position="6"/>
        <end position="116"/>
    </location>
</feature>
<dbReference type="Gene3D" id="3.90.550.10">
    <property type="entry name" value="Spore Coat Polysaccharide Biosynthesis Protein SpsA, Chain A"/>
    <property type="match status" value="1"/>
</dbReference>
<sequence length="304" mass="35286">MNKLAILVVTYNRKELLKENMAAIFNQTCQEFDYYICDNASTDGTESIVKEQMRQHANLYYYNTGKNLGGAGGFSYGLKMIAQKDYDFCWLMDDDSIPQSDALEALARAADTLGKESFSYLGSTVLWMDGTPCVMNQFVPGTNVYDNLRATQNGLIPIEYGSFVGCFVNLLYTRKVGLPIKEFFIYGDDTEYTLRLHKEKPAYMCSQSVIIHKMDSNTRIGVSEVPVERISRYQYSYRNRIYVFRNRRGYSWFKILYLYAKECAKVIIRAKDHKWKRLETIGKGFFAGLRFHPDIEMVETWKRE</sequence>
<accession>A0ABT2RKW9</accession>
<dbReference type="RefSeq" id="WP_158368838.1">
    <property type="nucleotide sequence ID" value="NZ_JAOQJU010000003.1"/>
</dbReference>